<evidence type="ECO:0000313" key="3">
    <source>
        <dbReference type="EMBL" id="KIY03201.1"/>
    </source>
</evidence>
<dbReference type="Proteomes" id="UP000053411">
    <property type="component" value="Unassembled WGS sequence"/>
</dbReference>
<feature type="region of interest" description="Disordered" evidence="2">
    <location>
        <begin position="1"/>
        <end position="28"/>
    </location>
</feature>
<evidence type="ECO:0000256" key="2">
    <source>
        <dbReference type="SAM" id="MobiDB-lite"/>
    </source>
</evidence>
<dbReference type="RefSeq" id="XP_016637323.1">
    <property type="nucleotide sequence ID" value="XM_016772184.1"/>
</dbReference>
<dbReference type="VEuPathDB" id="FungiDB:Z520_01668"/>
<dbReference type="EMBL" id="KN848063">
    <property type="protein sequence ID" value="KIY03201.1"/>
    <property type="molecule type" value="Genomic_DNA"/>
</dbReference>
<dbReference type="AlphaFoldDB" id="A0A0D2HMX2"/>
<dbReference type="InterPro" id="IPR037175">
    <property type="entry name" value="KFase_sf"/>
</dbReference>
<dbReference type="Pfam" id="PF04199">
    <property type="entry name" value="Cyclase"/>
    <property type="match status" value="1"/>
</dbReference>
<dbReference type="GeneID" id="27707414"/>
<dbReference type="PANTHER" id="PTHR34861">
    <property type="match status" value="1"/>
</dbReference>
<dbReference type="Gene3D" id="3.50.30.50">
    <property type="entry name" value="Putative cyclase"/>
    <property type="match status" value="1"/>
</dbReference>
<evidence type="ECO:0000313" key="4">
    <source>
        <dbReference type="Proteomes" id="UP000053411"/>
    </source>
</evidence>
<sequence>MAQDSHSAFDTPFDQLPNPKRVWVGEPGSREEGLGKLALLTPEVVAQAAASEIKTGKRVGLDWNLKQMEVSSRSRHTCQHHILTTLAGAANDDIYIFNPQQSSQWDGFRHFSQPLDINEAGSDPIVSHSTPRVFYGGTSLNEIRDRSNTRIGTNHWAQEGISGRGVLIDYASWAEKNDITFSAFEQHHISLDTIHRIATQCRIEFRRGDILFVRTGLTREYENMTLAEKNALNARKPLHAGVEATTDVLRFLWDMKFAAVAGDNLSWESYPSKTPGIFMHEWLLPGWGMPIGELFDLERLSRMCKELDRYTFFVTSMPLNMPGGVSSPPNAMAIF</sequence>
<accession>A0A0D2HMX2</accession>
<dbReference type="SUPFAM" id="SSF102198">
    <property type="entry name" value="Putative cyclase"/>
    <property type="match status" value="1"/>
</dbReference>
<dbReference type="GO" id="GO:0019441">
    <property type="term" value="P:L-tryptophan catabolic process to kynurenine"/>
    <property type="evidence" value="ECO:0007669"/>
    <property type="project" value="InterPro"/>
</dbReference>
<gene>
    <name evidence="3" type="ORF">Z520_01668</name>
</gene>
<dbReference type="GO" id="GO:0004061">
    <property type="term" value="F:arylformamidase activity"/>
    <property type="evidence" value="ECO:0007669"/>
    <property type="project" value="InterPro"/>
</dbReference>
<evidence type="ECO:0000256" key="1">
    <source>
        <dbReference type="ARBA" id="ARBA00007865"/>
    </source>
</evidence>
<proteinExistence type="inferred from homology"/>
<keyword evidence="4" id="KW-1185">Reference proteome</keyword>
<dbReference type="InterPro" id="IPR007325">
    <property type="entry name" value="KFase/CYL"/>
</dbReference>
<name>A0A0D2HMX2_9EURO</name>
<dbReference type="PANTHER" id="PTHR34861:SF8">
    <property type="entry name" value="CYCLASE"/>
    <property type="match status" value="1"/>
</dbReference>
<dbReference type="STRING" id="1442371.A0A0D2HMX2"/>
<dbReference type="OrthoDB" id="5396at2759"/>
<protein>
    <recommendedName>
        <fullName evidence="5">Cyclase</fullName>
    </recommendedName>
</protein>
<organism evidence="3 4">
    <name type="scientific">Fonsecaea multimorphosa CBS 102226</name>
    <dbReference type="NCBI Taxonomy" id="1442371"/>
    <lineage>
        <taxon>Eukaryota</taxon>
        <taxon>Fungi</taxon>
        <taxon>Dikarya</taxon>
        <taxon>Ascomycota</taxon>
        <taxon>Pezizomycotina</taxon>
        <taxon>Eurotiomycetes</taxon>
        <taxon>Chaetothyriomycetidae</taxon>
        <taxon>Chaetothyriales</taxon>
        <taxon>Herpotrichiellaceae</taxon>
        <taxon>Fonsecaea</taxon>
    </lineage>
</organism>
<evidence type="ECO:0008006" key="5">
    <source>
        <dbReference type="Google" id="ProtNLM"/>
    </source>
</evidence>
<comment type="similarity">
    <text evidence="1">Belongs to the Cyclase 1 superfamily.</text>
</comment>
<reference evidence="3 4" key="1">
    <citation type="submission" date="2015-01" db="EMBL/GenBank/DDBJ databases">
        <title>The Genome Sequence of Fonsecaea multimorphosa CBS 102226.</title>
        <authorList>
            <consortium name="The Broad Institute Genomics Platform"/>
            <person name="Cuomo C."/>
            <person name="de Hoog S."/>
            <person name="Gorbushina A."/>
            <person name="Stielow B."/>
            <person name="Teixiera M."/>
            <person name="Abouelleil A."/>
            <person name="Chapman S.B."/>
            <person name="Priest M."/>
            <person name="Young S.K."/>
            <person name="Wortman J."/>
            <person name="Nusbaum C."/>
            <person name="Birren B."/>
        </authorList>
    </citation>
    <scope>NUCLEOTIDE SEQUENCE [LARGE SCALE GENOMIC DNA]</scope>
    <source>
        <strain evidence="3 4">CBS 102226</strain>
    </source>
</reference>